<organism evidence="15 16">
    <name type="scientific">Funneliformis geosporum</name>
    <dbReference type="NCBI Taxonomy" id="1117311"/>
    <lineage>
        <taxon>Eukaryota</taxon>
        <taxon>Fungi</taxon>
        <taxon>Fungi incertae sedis</taxon>
        <taxon>Mucoromycota</taxon>
        <taxon>Glomeromycotina</taxon>
        <taxon>Glomeromycetes</taxon>
        <taxon>Glomerales</taxon>
        <taxon>Glomeraceae</taxon>
        <taxon>Funneliformis</taxon>
    </lineage>
</organism>
<protein>
    <recommendedName>
        <fullName evidence="3 13">Phosphomevalonate kinase</fullName>
        <ecNumber evidence="3 13">2.7.4.2</ecNumber>
    </recommendedName>
</protein>
<evidence type="ECO:0000256" key="7">
    <source>
        <dbReference type="ARBA" id="ARBA00022777"/>
    </source>
</evidence>
<dbReference type="InterPro" id="IPR016005">
    <property type="entry name" value="Erg8"/>
</dbReference>
<evidence type="ECO:0000256" key="9">
    <source>
        <dbReference type="ARBA" id="ARBA00022955"/>
    </source>
</evidence>
<dbReference type="InterPro" id="IPR035102">
    <property type="entry name" value="Phosphomevalonate_kinase"/>
</dbReference>
<reference evidence="15" key="1">
    <citation type="submission" date="2022-08" db="EMBL/GenBank/DDBJ databases">
        <authorList>
            <person name="Kallberg Y."/>
            <person name="Tangrot J."/>
            <person name="Rosling A."/>
        </authorList>
    </citation>
    <scope>NUCLEOTIDE SEQUENCE</scope>
    <source>
        <strain evidence="15">Wild A</strain>
    </source>
</reference>
<dbReference type="SUPFAM" id="SSF54211">
    <property type="entry name" value="Ribosomal protein S5 domain 2-like"/>
    <property type="match status" value="1"/>
</dbReference>
<dbReference type="NCBIfam" id="TIGR01219">
    <property type="entry name" value="Pmev_kin_ERG8"/>
    <property type="match status" value="1"/>
</dbReference>
<comment type="similarity">
    <text evidence="2 13">Belongs to the GHMP kinase family. Mevalonate kinase subfamily.</text>
</comment>
<dbReference type="EMBL" id="CAMKVN010000910">
    <property type="protein sequence ID" value="CAI2172198.1"/>
    <property type="molecule type" value="Genomic_DNA"/>
</dbReference>
<evidence type="ECO:0000256" key="6">
    <source>
        <dbReference type="ARBA" id="ARBA00022741"/>
    </source>
</evidence>
<evidence type="ECO:0000256" key="4">
    <source>
        <dbReference type="ARBA" id="ARBA00022516"/>
    </source>
</evidence>
<keyword evidence="10 13" id="KW-0443">Lipid metabolism</keyword>
<dbReference type="Gene3D" id="3.30.70.890">
    <property type="entry name" value="GHMP kinase, C-terminal domain"/>
    <property type="match status" value="1"/>
</dbReference>
<evidence type="ECO:0000259" key="14">
    <source>
        <dbReference type="Pfam" id="PF00288"/>
    </source>
</evidence>
<dbReference type="OrthoDB" id="10262935at2759"/>
<evidence type="ECO:0000313" key="16">
    <source>
        <dbReference type="Proteomes" id="UP001153678"/>
    </source>
</evidence>
<keyword evidence="4 13" id="KW-0444">Lipid biosynthesis</keyword>
<name>A0A9W4SMB3_9GLOM</name>
<evidence type="ECO:0000256" key="5">
    <source>
        <dbReference type="ARBA" id="ARBA00022679"/>
    </source>
</evidence>
<evidence type="ECO:0000256" key="2">
    <source>
        <dbReference type="ARBA" id="ARBA00006495"/>
    </source>
</evidence>
<keyword evidence="6" id="KW-0547">Nucleotide-binding</keyword>
<dbReference type="GO" id="GO:0005777">
    <property type="term" value="C:peroxisome"/>
    <property type="evidence" value="ECO:0007669"/>
    <property type="project" value="TreeGrafter"/>
</dbReference>
<evidence type="ECO:0000256" key="13">
    <source>
        <dbReference type="PIRNR" id="PIRNR017288"/>
    </source>
</evidence>
<dbReference type="InterPro" id="IPR006204">
    <property type="entry name" value="GHMP_kinase_N_dom"/>
</dbReference>
<keyword evidence="16" id="KW-1185">Reference proteome</keyword>
<comment type="caution">
    <text evidence="15">The sequence shown here is derived from an EMBL/GenBank/DDBJ whole genome shotgun (WGS) entry which is preliminary data.</text>
</comment>
<proteinExistence type="inferred from homology"/>
<dbReference type="Gene3D" id="3.30.230.10">
    <property type="match status" value="1"/>
</dbReference>
<evidence type="ECO:0000256" key="3">
    <source>
        <dbReference type="ARBA" id="ARBA00012958"/>
    </source>
</evidence>
<dbReference type="InterPro" id="IPR020568">
    <property type="entry name" value="Ribosomal_Su5_D2-typ_SF"/>
</dbReference>
<gene>
    <name evidence="15" type="ORF">FWILDA_LOCUS5458</name>
</gene>
<feature type="domain" description="GHMP kinase N-terminal" evidence="14">
    <location>
        <begin position="159"/>
        <end position="230"/>
    </location>
</feature>
<sequence>MTTSEQPTAVSAPGKVLLAGGYLVLNRKYNGIVIGTSARFYTIIYSGKNGFGEITVHSPQFNDGEWNYRVTESLGDSFSCELEPINPEKRNSFVEIAIKYSLSIILYRINKHKFQAIFAKGLDIYIIGNNDFYSQREQLKKRNLPLTSSSLKSLEPFCKVHCNVNEVHKTGLGSSAALITSLVAALFVHFEVTSNQIDDRRLIHNVAQFCHCLAQGKVGSGFDVSAAVWGSHIYKRFSPSVLEDVMNQKVNLLALNNIVDPASNKWDNQATNFSLPPEFTLLLADIDAGSHTPSMVGRVLKWRKENADQANILWDTLAFHNTAISNDLKELNKNYQQNKELYNIAIKVCENVKASEWILYGLQNPNNTNIALFSSIFITFQKIRGLLREMSELSQVPIEPPKQTKLLDACNDIPGVIMAGVPGAGGYDAIFCIGIGDAFNTRIEKLWNSWEEMSVGPLLSKESSKGYMIEQISEVSGLSKYLNRETLPVKLFKNKL</sequence>
<evidence type="ECO:0000256" key="8">
    <source>
        <dbReference type="ARBA" id="ARBA00022840"/>
    </source>
</evidence>
<comment type="catalytic activity">
    <reaction evidence="12">
        <text>(R)-5-phosphomevalonate + ATP = (R)-5-diphosphomevalonate + ADP</text>
        <dbReference type="Rhea" id="RHEA:16341"/>
        <dbReference type="ChEBI" id="CHEBI:30616"/>
        <dbReference type="ChEBI" id="CHEBI:57557"/>
        <dbReference type="ChEBI" id="CHEBI:58146"/>
        <dbReference type="ChEBI" id="CHEBI:456216"/>
        <dbReference type="EC" id="2.7.4.2"/>
    </reaction>
    <physiologicalReaction direction="left-to-right" evidence="12">
        <dbReference type="Rhea" id="RHEA:16342"/>
    </physiologicalReaction>
</comment>
<comment type="pathway">
    <text evidence="1 13">Isoprenoid biosynthesis; isopentenyl diphosphate biosynthesis via mevalonate pathway; isopentenyl diphosphate from (R)-mevalonate: step 2/3.</text>
</comment>
<keyword evidence="11 13" id="KW-0753">Steroid metabolism</keyword>
<accession>A0A9W4SMB3</accession>
<dbReference type="GO" id="GO:0010142">
    <property type="term" value="P:farnesyl diphosphate biosynthetic process, mevalonate pathway"/>
    <property type="evidence" value="ECO:0007669"/>
    <property type="project" value="TreeGrafter"/>
</dbReference>
<dbReference type="GO" id="GO:0004631">
    <property type="term" value="F:phosphomevalonate kinase activity"/>
    <property type="evidence" value="ECO:0007669"/>
    <property type="project" value="UniProtKB-UniRule"/>
</dbReference>
<dbReference type="EC" id="2.7.4.2" evidence="3 13"/>
<dbReference type="GO" id="GO:0006696">
    <property type="term" value="P:ergosterol biosynthetic process"/>
    <property type="evidence" value="ECO:0007669"/>
    <property type="project" value="TreeGrafter"/>
</dbReference>
<keyword evidence="8" id="KW-0067">ATP-binding</keyword>
<evidence type="ECO:0000256" key="10">
    <source>
        <dbReference type="ARBA" id="ARBA00023098"/>
    </source>
</evidence>
<dbReference type="Proteomes" id="UP001153678">
    <property type="component" value="Unassembled WGS sequence"/>
</dbReference>
<dbReference type="InterPro" id="IPR014721">
    <property type="entry name" value="Ribsml_uS5_D2-typ_fold_subgr"/>
</dbReference>
<keyword evidence="7 13" id="KW-0418">Kinase</keyword>
<dbReference type="GO" id="GO:0019287">
    <property type="term" value="P:isopentenyl diphosphate biosynthetic process, mevalonate pathway"/>
    <property type="evidence" value="ECO:0007669"/>
    <property type="project" value="UniProtKB-UniRule"/>
</dbReference>
<keyword evidence="9 13" id="KW-0752">Steroid biosynthesis</keyword>
<dbReference type="AlphaFoldDB" id="A0A9W4SMB3"/>
<evidence type="ECO:0000256" key="11">
    <source>
        <dbReference type="ARBA" id="ARBA00023221"/>
    </source>
</evidence>
<dbReference type="PANTHER" id="PTHR31814">
    <property type="match status" value="1"/>
</dbReference>
<dbReference type="GO" id="GO:0005524">
    <property type="term" value="F:ATP binding"/>
    <property type="evidence" value="ECO:0007669"/>
    <property type="project" value="UniProtKB-UniRule"/>
</dbReference>
<dbReference type="Pfam" id="PF00288">
    <property type="entry name" value="GHMP_kinases_N"/>
    <property type="match status" value="1"/>
</dbReference>
<dbReference type="PIRSF" id="PIRSF017288">
    <property type="entry name" value="PMK_GHMP_euk"/>
    <property type="match status" value="1"/>
</dbReference>
<evidence type="ECO:0000313" key="15">
    <source>
        <dbReference type="EMBL" id="CAI2172198.1"/>
    </source>
</evidence>
<dbReference type="InterPro" id="IPR036554">
    <property type="entry name" value="GHMP_kinase_C_sf"/>
</dbReference>
<keyword evidence="5 13" id="KW-0808">Transferase</keyword>
<dbReference type="PANTHER" id="PTHR31814:SF2">
    <property type="entry name" value="PHOSPHOMEVALONATE KINASE"/>
    <property type="match status" value="1"/>
</dbReference>
<evidence type="ECO:0000256" key="1">
    <source>
        <dbReference type="ARBA" id="ARBA00005017"/>
    </source>
</evidence>
<evidence type="ECO:0000256" key="12">
    <source>
        <dbReference type="ARBA" id="ARBA00029326"/>
    </source>
</evidence>